<keyword evidence="3" id="KW-0614">Plasmid</keyword>
<dbReference type="PATRIC" id="fig|33014.5.peg.3175"/>
<reference evidence="3 4" key="1">
    <citation type="journal article" date="2015" name="Genome Announc.">
        <title>Complete Genome Sequence of Clavibacter michiganensis subsp. insidiosus R1-1 Using PacBio Single-Molecule Real-Time Technology.</title>
        <authorList>
            <person name="Lu Y."/>
            <person name="Samac D.A."/>
            <person name="Glazebrook J."/>
            <person name="Ishimaru C.A."/>
        </authorList>
    </citation>
    <scope>NUCLEOTIDE SEQUENCE [LARGE SCALE GENOMIC DNA]</scope>
    <source>
        <strain evidence="3 4">R1-1</strain>
        <plasmid evidence="3 4">pCI1</plasmid>
    </source>
</reference>
<dbReference type="EMBL" id="CP011044">
    <property type="protein sequence ID" value="AJW80639.1"/>
    <property type="molecule type" value="Genomic_DNA"/>
</dbReference>
<feature type="signal peptide" evidence="2">
    <location>
        <begin position="1"/>
        <end position="28"/>
    </location>
</feature>
<dbReference type="OrthoDB" id="4974465at2"/>
<evidence type="ECO:0000256" key="1">
    <source>
        <dbReference type="SAM" id="MobiDB-lite"/>
    </source>
</evidence>
<protein>
    <recommendedName>
        <fullName evidence="5">Secreted protein</fullName>
    </recommendedName>
</protein>
<geneLocation type="plasmid" evidence="3 4">
    <name>pCI1</name>
</geneLocation>
<evidence type="ECO:0000313" key="4">
    <source>
        <dbReference type="Proteomes" id="UP000032604"/>
    </source>
</evidence>
<sequence>MKKLLAVTAAGVCVVFAAIVGMVSVVFAAPGGGAGCTVGSASIDAAKAHDPVAGYSGDQLVNAASIINAGAALGVSSQGQIVGVMTAMGESGLRNIEYGDAAGPDSRGLFQQRDTWGTLEQRMHPAQAATFFFERLVKVPNWPSMTPTAAAHAVQRNQEADHYTRWFEPAQAVVSALTGSDTACTAAAAATVSGNAQQLAQHLVDLTNQGAITWLSPSHFPEVQAIAAGQPKPNCGIDTRVLQVITVATQTFRSIGISDINRLCSGQRPGAGDASAHVVNGGGHAVDFYAFDGTPTTGADPNAIKLLRALAPVMPDGSGVGQSDCRASAGTSLDLPMKQFPDTCNHQHVQVDPWGDEPMKLTSKENP</sequence>
<proteinExistence type="predicted"/>
<evidence type="ECO:0000256" key="2">
    <source>
        <dbReference type="SAM" id="SignalP"/>
    </source>
</evidence>
<organism evidence="3 4">
    <name type="scientific">Clavibacter michiganensis subsp. insidiosus</name>
    <dbReference type="NCBI Taxonomy" id="33014"/>
    <lineage>
        <taxon>Bacteria</taxon>
        <taxon>Bacillati</taxon>
        <taxon>Actinomycetota</taxon>
        <taxon>Actinomycetes</taxon>
        <taxon>Micrococcales</taxon>
        <taxon>Microbacteriaceae</taxon>
        <taxon>Clavibacter</taxon>
    </lineage>
</organism>
<accession>A0A0D5CMV9</accession>
<feature type="region of interest" description="Disordered" evidence="1">
    <location>
        <begin position="346"/>
        <end position="367"/>
    </location>
</feature>
<keyword evidence="2" id="KW-0732">Signal</keyword>
<dbReference type="RefSeq" id="WP_045530797.1">
    <property type="nucleotide sequence ID" value="NZ_CP011044.1"/>
</dbReference>
<evidence type="ECO:0008006" key="5">
    <source>
        <dbReference type="Google" id="ProtNLM"/>
    </source>
</evidence>
<dbReference type="HOGENOM" id="CLU_753775_0_0_11"/>
<evidence type="ECO:0000313" key="3">
    <source>
        <dbReference type="EMBL" id="AJW80639.1"/>
    </source>
</evidence>
<feature type="compositionally biased region" description="Basic and acidic residues" evidence="1">
    <location>
        <begin position="357"/>
        <end position="367"/>
    </location>
</feature>
<dbReference type="AlphaFoldDB" id="A0A0D5CMV9"/>
<dbReference type="Proteomes" id="UP000032604">
    <property type="component" value="Plasmid pCI1"/>
</dbReference>
<dbReference type="KEGG" id="cmh:VO01_15415"/>
<gene>
    <name evidence="3" type="ORF">VO01_15415</name>
</gene>
<feature type="chain" id="PRO_5002292062" description="Secreted protein" evidence="2">
    <location>
        <begin position="29"/>
        <end position="367"/>
    </location>
</feature>
<name>A0A0D5CMV9_9MICO</name>